<gene>
    <name evidence="2" type="ORF">D8788_09180</name>
</gene>
<accession>A0A428GZU7</accession>
<feature type="transmembrane region" description="Helical" evidence="1">
    <location>
        <begin position="153"/>
        <end position="176"/>
    </location>
</feature>
<keyword evidence="1" id="KW-1133">Transmembrane helix</keyword>
<feature type="transmembrane region" description="Helical" evidence="1">
    <location>
        <begin position="103"/>
        <end position="123"/>
    </location>
</feature>
<name>A0A428GZU7_STRMT</name>
<feature type="transmembrane region" description="Helical" evidence="1">
    <location>
        <begin position="276"/>
        <end position="296"/>
    </location>
</feature>
<sequence>MMKKIVKIISNHSLWLWQLTLLNHLILMFYIYYRVPIYYASGLTQKFSVILVILLIVSSYVCNFTTFRHSELKLWTIFLLALISWQAIFQQGTSNTLLHFFDILSPINSFLLVYSSLSIILLGEKIGEELMNVSLALTIITTFSYFIHFPLFLFLSLFTTFFLTFVPLILLLFYQIELRKVLTYQKRNVMILSVVLPISYIVSYVNTTGAGVLNLFWYVEVLSILTFLHFKTIFTSFKKKIDELKFSYLKAFTRLIFLIGVLLLFSFIGFQLDLNISFLILNIVLLIMAIVAEECIRLFHVSDMRNAKDYLEILFLKRNRMVNHLLSNEVVEQQFSEFLHNEILQSVMAIKNFNAYSQNEMFGNQINLVTEELVQRIRERMDYYQPMSEVDEPLSKKYQALIERIEKRYNKESSVVVYFPPKFSLMTPYDKIVYRFVEELITNAVKYSQEGEISLEIEIKQDVIFIVSENKSISTKEHSLGYGLKNMANKLSILGGKMDTLNENGIFRIVIELPIDKELCYENFVD</sequence>
<feature type="transmembrane region" description="Helical" evidence="1">
    <location>
        <begin position="74"/>
        <end position="91"/>
    </location>
</feature>
<organism evidence="2 3">
    <name type="scientific">Streptococcus mitis</name>
    <dbReference type="NCBI Taxonomy" id="28037"/>
    <lineage>
        <taxon>Bacteria</taxon>
        <taxon>Bacillati</taxon>
        <taxon>Bacillota</taxon>
        <taxon>Bacilli</taxon>
        <taxon>Lactobacillales</taxon>
        <taxon>Streptococcaceae</taxon>
        <taxon>Streptococcus</taxon>
        <taxon>Streptococcus mitis group</taxon>
    </lineage>
</organism>
<evidence type="ECO:0000313" key="3">
    <source>
        <dbReference type="Proteomes" id="UP000271520"/>
    </source>
</evidence>
<keyword evidence="2" id="KW-0418">Kinase</keyword>
<dbReference type="SUPFAM" id="SSF55874">
    <property type="entry name" value="ATPase domain of HSP90 chaperone/DNA topoisomerase II/histidine kinase"/>
    <property type="match status" value="1"/>
</dbReference>
<dbReference type="AlphaFoldDB" id="A0A428GZU7"/>
<feature type="transmembrane region" description="Helical" evidence="1">
    <location>
        <begin position="188"/>
        <end position="205"/>
    </location>
</feature>
<proteinExistence type="predicted"/>
<feature type="transmembrane region" description="Helical" evidence="1">
    <location>
        <begin position="12"/>
        <end position="33"/>
    </location>
</feature>
<feature type="transmembrane region" description="Helical" evidence="1">
    <location>
        <begin position="45"/>
        <end position="62"/>
    </location>
</feature>
<dbReference type="Proteomes" id="UP000271520">
    <property type="component" value="Unassembled WGS sequence"/>
</dbReference>
<dbReference type="InterPro" id="IPR036890">
    <property type="entry name" value="HATPase_C_sf"/>
</dbReference>
<protein>
    <submittedName>
        <fullName evidence="2">Sensory histidine kinase UhpB</fullName>
    </submittedName>
</protein>
<keyword evidence="2" id="KW-0808">Transferase</keyword>
<evidence type="ECO:0000313" key="2">
    <source>
        <dbReference type="EMBL" id="RSJ89204.1"/>
    </source>
</evidence>
<feature type="transmembrane region" description="Helical" evidence="1">
    <location>
        <begin position="130"/>
        <end position="147"/>
    </location>
</feature>
<comment type="caution">
    <text evidence="2">The sequence shown here is derived from an EMBL/GenBank/DDBJ whole genome shotgun (WGS) entry which is preliminary data.</text>
</comment>
<dbReference type="GO" id="GO:0016301">
    <property type="term" value="F:kinase activity"/>
    <property type="evidence" value="ECO:0007669"/>
    <property type="project" value="UniProtKB-KW"/>
</dbReference>
<dbReference type="RefSeq" id="WP_000976181.1">
    <property type="nucleotide sequence ID" value="NZ_RJPW01000020.1"/>
</dbReference>
<feature type="transmembrane region" description="Helical" evidence="1">
    <location>
        <begin position="211"/>
        <end position="230"/>
    </location>
</feature>
<dbReference type="EMBL" id="RJPW01000020">
    <property type="protein sequence ID" value="RSJ89204.1"/>
    <property type="molecule type" value="Genomic_DNA"/>
</dbReference>
<keyword evidence="1" id="KW-0812">Transmembrane</keyword>
<keyword evidence="1" id="KW-0472">Membrane</keyword>
<reference evidence="2 3" key="1">
    <citation type="submission" date="2018-11" db="EMBL/GenBank/DDBJ databases">
        <title>Species Designations Belie Phenotypic and Genotypic Heterogeneity in Oral Streptococci.</title>
        <authorList>
            <person name="Velsko I."/>
        </authorList>
    </citation>
    <scope>NUCLEOTIDE SEQUENCE [LARGE SCALE GENOMIC DNA]</scope>
    <source>
        <strain evidence="2 3">BCC22</strain>
    </source>
</reference>
<feature type="transmembrane region" description="Helical" evidence="1">
    <location>
        <begin position="251"/>
        <end position="270"/>
    </location>
</feature>
<dbReference type="Gene3D" id="3.30.565.10">
    <property type="entry name" value="Histidine kinase-like ATPase, C-terminal domain"/>
    <property type="match status" value="1"/>
</dbReference>
<evidence type="ECO:0000256" key="1">
    <source>
        <dbReference type="SAM" id="Phobius"/>
    </source>
</evidence>